<accession>A0ABP8U274</accession>
<dbReference type="EMBL" id="BAABHK010000001">
    <property type="protein sequence ID" value="GAA4619888.1"/>
    <property type="molecule type" value="Genomic_DNA"/>
</dbReference>
<evidence type="ECO:0000313" key="2">
    <source>
        <dbReference type="EMBL" id="GAA4619888.1"/>
    </source>
</evidence>
<keyword evidence="3" id="KW-1185">Reference proteome</keyword>
<comment type="caution">
    <text evidence="2">The sequence shown here is derived from an EMBL/GenBank/DDBJ whole genome shotgun (WGS) entry which is preliminary data.</text>
</comment>
<name>A0ABP8U274_9ACTN</name>
<gene>
    <name evidence="2" type="ORF">GCM10023196_001720</name>
</gene>
<sequence>MKAPFVPSPWSAPGCQADSGLKDSVRKDPATTFATDRKDLASSYRISAALRRTGGPTWVNARTSGAQAEKV</sequence>
<evidence type="ECO:0000313" key="3">
    <source>
        <dbReference type="Proteomes" id="UP001501442"/>
    </source>
</evidence>
<reference evidence="3" key="1">
    <citation type="journal article" date="2019" name="Int. J. Syst. Evol. Microbiol.">
        <title>The Global Catalogue of Microorganisms (GCM) 10K type strain sequencing project: providing services to taxonomists for standard genome sequencing and annotation.</title>
        <authorList>
            <consortium name="The Broad Institute Genomics Platform"/>
            <consortium name="The Broad Institute Genome Sequencing Center for Infectious Disease"/>
            <person name="Wu L."/>
            <person name="Ma J."/>
        </authorList>
    </citation>
    <scope>NUCLEOTIDE SEQUENCE [LARGE SCALE GENOMIC DNA]</scope>
    <source>
        <strain evidence="3">JCM 17939</strain>
    </source>
</reference>
<evidence type="ECO:0000256" key="1">
    <source>
        <dbReference type="SAM" id="MobiDB-lite"/>
    </source>
</evidence>
<dbReference type="Proteomes" id="UP001501442">
    <property type="component" value="Unassembled WGS sequence"/>
</dbReference>
<organism evidence="2 3">
    <name type="scientific">Actinoallomurus vinaceus</name>
    <dbReference type="NCBI Taxonomy" id="1080074"/>
    <lineage>
        <taxon>Bacteria</taxon>
        <taxon>Bacillati</taxon>
        <taxon>Actinomycetota</taxon>
        <taxon>Actinomycetes</taxon>
        <taxon>Streptosporangiales</taxon>
        <taxon>Thermomonosporaceae</taxon>
        <taxon>Actinoallomurus</taxon>
    </lineage>
</organism>
<feature type="region of interest" description="Disordered" evidence="1">
    <location>
        <begin position="1"/>
        <end position="26"/>
    </location>
</feature>
<protein>
    <submittedName>
        <fullName evidence="2">Uncharacterized protein</fullName>
    </submittedName>
</protein>
<proteinExistence type="predicted"/>